<dbReference type="OrthoDB" id="3184970at2759"/>
<organism evidence="1 2">
    <name type="scientific">Armillaria gallica</name>
    <name type="common">Bulbous honey fungus</name>
    <name type="synonym">Armillaria bulbosa</name>
    <dbReference type="NCBI Taxonomy" id="47427"/>
    <lineage>
        <taxon>Eukaryota</taxon>
        <taxon>Fungi</taxon>
        <taxon>Dikarya</taxon>
        <taxon>Basidiomycota</taxon>
        <taxon>Agaricomycotina</taxon>
        <taxon>Agaricomycetes</taxon>
        <taxon>Agaricomycetidae</taxon>
        <taxon>Agaricales</taxon>
        <taxon>Marasmiineae</taxon>
        <taxon>Physalacriaceae</taxon>
        <taxon>Armillaria</taxon>
    </lineage>
</organism>
<evidence type="ECO:0008006" key="3">
    <source>
        <dbReference type="Google" id="ProtNLM"/>
    </source>
</evidence>
<name>A0A2H3DXZ9_ARMGA</name>
<accession>A0A2H3DXZ9</accession>
<evidence type="ECO:0000313" key="1">
    <source>
        <dbReference type="EMBL" id="PBK98940.1"/>
    </source>
</evidence>
<keyword evidence="2" id="KW-1185">Reference proteome</keyword>
<gene>
    <name evidence="1" type="ORF">ARMGADRAFT_919954</name>
</gene>
<dbReference type="AlphaFoldDB" id="A0A2H3DXZ9"/>
<dbReference type="InParanoid" id="A0A2H3DXZ9"/>
<protein>
    <recommendedName>
        <fullName evidence="3">BTB domain-containing protein</fullName>
    </recommendedName>
</protein>
<dbReference type="Proteomes" id="UP000217790">
    <property type="component" value="Unassembled WGS sequence"/>
</dbReference>
<evidence type="ECO:0000313" key="2">
    <source>
        <dbReference type="Proteomes" id="UP000217790"/>
    </source>
</evidence>
<feature type="non-terminal residue" evidence="1">
    <location>
        <position position="1"/>
    </location>
</feature>
<sequence>LPESSRILELLLKFLYFLYNELQLDLAELTFTVLLQLAEAAHKYRVYAAISSCKNALRPLIPAHSLPIPSAALRWKYRLLIDEAAKHAIALSAEEVVRSLDAAYLTKSSSQQSLLTSSRSYTTTPG</sequence>
<dbReference type="EMBL" id="KZ293647">
    <property type="protein sequence ID" value="PBK98940.1"/>
    <property type="molecule type" value="Genomic_DNA"/>
</dbReference>
<proteinExistence type="predicted"/>
<reference evidence="2" key="1">
    <citation type="journal article" date="2017" name="Nat. Ecol. Evol.">
        <title>Genome expansion and lineage-specific genetic innovations in the forest pathogenic fungi Armillaria.</title>
        <authorList>
            <person name="Sipos G."/>
            <person name="Prasanna A.N."/>
            <person name="Walter M.C."/>
            <person name="O'Connor E."/>
            <person name="Balint B."/>
            <person name="Krizsan K."/>
            <person name="Kiss B."/>
            <person name="Hess J."/>
            <person name="Varga T."/>
            <person name="Slot J."/>
            <person name="Riley R."/>
            <person name="Boka B."/>
            <person name="Rigling D."/>
            <person name="Barry K."/>
            <person name="Lee J."/>
            <person name="Mihaltcheva S."/>
            <person name="LaButti K."/>
            <person name="Lipzen A."/>
            <person name="Waldron R."/>
            <person name="Moloney N.M."/>
            <person name="Sperisen C."/>
            <person name="Kredics L."/>
            <person name="Vagvoelgyi C."/>
            <person name="Patrignani A."/>
            <person name="Fitzpatrick D."/>
            <person name="Nagy I."/>
            <person name="Doyle S."/>
            <person name="Anderson J.B."/>
            <person name="Grigoriev I.V."/>
            <person name="Gueldener U."/>
            <person name="Muensterkoetter M."/>
            <person name="Nagy L.G."/>
        </authorList>
    </citation>
    <scope>NUCLEOTIDE SEQUENCE [LARGE SCALE GENOMIC DNA]</scope>
    <source>
        <strain evidence="2">Ar21-2</strain>
    </source>
</reference>